<evidence type="ECO:0000256" key="1">
    <source>
        <dbReference type="SAM" id="MobiDB-lite"/>
    </source>
</evidence>
<protein>
    <submittedName>
        <fullName evidence="2">Uncharacterized protein</fullName>
    </submittedName>
</protein>
<dbReference type="EMBL" id="VOIH02000004">
    <property type="protein sequence ID" value="KAF3448918.1"/>
    <property type="molecule type" value="Genomic_DNA"/>
</dbReference>
<dbReference type="AlphaFoldDB" id="A0A8K0HBQ0"/>
<proteinExistence type="predicted"/>
<name>A0A8K0HBQ0_9ROSA</name>
<gene>
    <name evidence="2" type="ORF">FNV43_RR09635</name>
</gene>
<evidence type="ECO:0000313" key="3">
    <source>
        <dbReference type="Proteomes" id="UP000796880"/>
    </source>
</evidence>
<evidence type="ECO:0000313" key="2">
    <source>
        <dbReference type="EMBL" id="KAF3448918.1"/>
    </source>
</evidence>
<dbReference type="Proteomes" id="UP000796880">
    <property type="component" value="Unassembled WGS sequence"/>
</dbReference>
<organism evidence="2 3">
    <name type="scientific">Rhamnella rubrinervis</name>
    <dbReference type="NCBI Taxonomy" id="2594499"/>
    <lineage>
        <taxon>Eukaryota</taxon>
        <taxon>Viridiplantae</taxon>
        <taxon>Streptophyta</taxon>
        <taxon>Embryophyta</taxon>
        <taxon>Tracheophyta</taxon>
        <taxon>Spermatophyta</taxon>
        <taxon>Magnoliopsida</taxon>
        <taxon>eudicotyledons</taxon>
        <taxon>Gunneridae</taxon>
        <taxon>Pentapetalae</taxon>
        <taxon>rosids</taxon>
        <taxon>fabids</taxon>
        <taxon>Rosales</taxon>
        <taxon>Rhamnaceae</taxon>
        <taxon>rhamnoid group</taxon>
        <taxon>Rhamneae</taxon>
        <taxon>Rhamnella</taxon>
    </lineage>
</organism>
<accession>A0A8K0HBQ0</accession>
<feature type="compositionally biased region" description="Polar residues" evidence="1">
    <location>
        <begin position="409"/>
        <end position="420"/>
    </location>
</feature>
<keyword evidence="3" id="KW-1185">Reference proteome</keyword>
<sequence length="672" mass="75586">MGANRVRDIPAVSHARDFQVWECLPEVKNLRQFGTCRHSMIIRYRYRDFNAILAAHESLHLSALDPLYVQSKLDVRLDFFASRFDSALCDFTCRDSIITTHRAFKDCNCPFIVIKKMEDAWSNGRFAHDKFTSLRKKLSARNIIGTQASPIAAKVPPVSLMVLASKKLCSISRQMAGGRGSRTPSSFIRFFVFASQILCLAHSVDKYFVGYHRESYRDYYVIFADEALKDGSPVTWDHSEARDRMKTPFNRLTHSRRGRLHCSLLTRPGSPTMAVFFLFSLDFIHSDAILLTAMVAANCFDNRLASSGRMRAIVIRIARIASITLMKVFCRMVSRYIRKRFHSTKWTLTAALDVLVFAPNFASWIDLFSPQRKISALLIGSEVTLVVPVCPHAYGLQMVRGSRSLNGYSELPSTGSSPRSESAAKPSDIAASTGLASSEMYSILPFRGRRFGSSGSPVVRFNQQLGMPIIEPDELVSPHSLRHSRRYLSSPEVVLFLLRLDTLKCFIPPGRFAFRSAPSSAVIPTDHVSLEWFPLASKCVDFRLLSFAHWKQMLFKRHDAQPIAISHPRNKWSAAAAPCLAIRFSPPGMVEGAAAHPTRGYAFGASLGYYHIEPRDFGRIIWSELTPLMPPICFSPGNIAGGRFFKITLLHPEKCRVFLHSHSMHYVNVMGS</sequence>
<reference evidence="2" key="1">
    <citation type="submission" date="2020-03" db="EMBL/GenBank/DDBJ databases">
        <title>A high-quality chromosome-level genome assembly of a woody plant with both climbing and erect habits, Rhamnella rubrinervis.</title>
        <authorList>
            <person name="Lu Z."/>
            <person name="Yang Y."/>
            <person name="Zhu X."/>
            <person name="Sun Y."/>
        </authorList>
    </citation>
    <scope>NUCLEOTIDE SEQUENCE</scope>
    <source>
        <strain evidence="2">BYM</strain>
        <tissue evidence="2">Leaf</tissue>
    </source>
</reference>
<feature type="region of interest" description="Disordered" evidence="1">
    <location>
        <begin position="409"/>
        <end position="430"/>
    </location>
</feature>
<comment type="caution">
    <text evidence="2">The sequence shown here is derived from an EMBL/GenBank/DDBJ whole genome shotgun (WGS) entry which is preliminary data.</text>
</comment>